<dbReference type="AlphaFoldDB" id="J9D5M3"/>
<keyword evidence="1" id="KW-1133">Transmembrane helix</keyword>
<evidence type="ECO:0000313" key="2">
    <source>
        <dbReference type="EMBL" id="EJX08016.1"/>
    </source>
</evidence>
<name>J9D5M3_9ZZZZ</name>
<protein>
    <submittedName>
        <fullName evidence="2">Uncharacterized protein</fullName>
    </submittedName>
</protein>
<reference evidence="2" key="1">
    <citation type="journal article" date="2012" name="PLoS ONE">
        <title>Gene sets for utilization of primary and secondary nutrition supplies in the distal gut of endangered iberian lynx.</title>
        <authorList>
            <person name="Alcaide M."/>
            <person name="Messina E."/>
            <person name="Richter M."/>
            <person name="Bargiela R."/>
            <person name="Peplies J."/>
            <person name="Huws S.A."/>
            <person name="Newbold C.J."/>
            <person name="Golyshin P.N."/>
            <person name="Simon M.A."/>
            <person name="Lopez G."/>
            <person name="Yakimov M.M."/>
            <person name="Ferrer M."/>
        </authorList>
    </citation>
    <scope>NUCLEOTIDE SEQUENCE</scope>
</reference>
<comment type="caution">
    <text evidence="2">The sequence shown here is derived from an EMBL/GenBank/DDBJ whole genome shotgun (WGS) entry which is preliminary data.</text>
</comment>
<evidence type="ECO:0000256" key="1">
    <source>
        <dbReference type="SAM" id="Phobius"/>
    </source>
</evidence>
<keyword evidence="1" id="KW-0472">Membrane</keyword>
<gene>
    <name evidence="2" type="ORF">EVA_03884</name>
</gene>
<feature type="transmembrane region" description="Helical" evidence="1">
    <location>
        <begin position="136"/>
        <end position="154"/>
    </location>
</feature>
<sequence>MHTLLRKNIGCIKTRQFLTEVTYLCRIIVHRIKNLAERNAFIFRKGYFLCKTLKEGRIMINAVLGTFLANNKTQFFERVHVTIDGSATHFEFLAYLINRHEAVGCQHFQKVKLTREFFKFHIALIGCSLHLARAKVLFFLVNIAKSILILNILIRLKLFIRLKTIYFVQIGLLYHDFKPRFLKSLEARNSSFSISTYEYDHQKYYLSAVVYFTRGIINELDIPRI</sequence>
<accession>J9D5M3</accession>
<organism evidence="2">
    <name type="scientific">gut metagenome</name>
    <dbReference type="NCBI Taxonomy" id="749906"/>
    <lineage>
        <taxon>unclassified sequences</taxon>
        <taxon>metagenomes</taxon>
        <taxon>organismal metagenomes</taxon>
    </lineage>
</organism>
<keyword evidence="1" id="KW-0812">Transmembrane</keyword>
<proteinExistence type="predicted"/>
<dbReference type="EMBL" id="AMCI01000729">
    <property type="protein sequence ID" value="EJX08016.1"/>
    <property type="molecule type" value="Genomic_DNA"/>
</dbReference>